<accession>A0ABS0NK61</accession>
<dbReference type="SUPFAM" id="SSF51735">
    <property type="entry name" value="NAD(P)-binding Rossmann-fold domains"/>
    <property type="match status" value="1"/>
</dbReference>
<evidence type="ECO:0000256" key="1">
    <source>
        <dbReference type="SAM" id="MobiDB-lite"/>
    </source>
</evidence>
<dbReference type="PANTHER" id="PTHR43162">
    <property type="match status" value="1"/>
</dbReference>
<keyword evidence="4" id="KW-1185">Reference proteome</keyword>
<dbReference type="InterPro" id="IPR036291">
    <property type="entry name" value="NAD(P)-bd_dom_sf"/>
</dbReference>
<reference evidence="3 4" key="1">
    <citation type="submission" date="2020-09" db="EMBL/GenBank/DDBJ databases">
        <title>Biosynthesis of the nuclear factor of activated T cells inhibitor NFAT-133 and its congeners in Streptomyces pactum.</title>
        <authorList>
            <person name="Zhou W."/>
            <person name="Posri P."/>
            <person name="Abugrain M.E."/>
            <person name="Weisberg A.J."/>
            <person name="Chang J.H."/>
            <person name="Mahmud T."/>
        </authorList>
    </citation>
    <scope>NUCLEOTIDE SEQUENCE [LARGE SCALE GENOMIC DNA]</scope>
    <source>
        <strain evidence="3 4">ATCC 27456</strain>
    </source>
</reference>
<organism evidence="3 4">
    <name type="scientific">Streptomyces pactum</name>
    <dbReference type="NCBI Taxonomy" id="68249"/>
    <lineage>
        <taxon>Bacteria</taxon>
        <taxon>Bacillati</taxon>
        <taxon>Actinomycetota</taxon>
        <taxon>Actinomycetes</taxon>
        <taxon>Kitasatosporales</taxon>
        <taxon>Streptomycetaceae</taxon>
        <taxon>Streptomyces</taxon>
    </lineage>
</organism>
<feature type="compositionally biased region" description="Low complexity" evidence="1">
    <location>
        <begin position="1"/>
        <end position="30"/>
    </location>
</feature>
<dbReference type="InterPro" id="IPR051604">
    <property type="entry name" value="Ergot_Alk_Oxidoreductase"/>
</dbReference>
<protein>
    <submittedName>
        <fullName evidence="3">NAD(P)H-binding protein</fullName>
    </submittedName>
</protein>
<dbReference type="Pfam" id="PF13460">
    <property type="entry name" value="NAD_binding_10"/>
    <property type="match status" value="1"/>
</dbReference>
<sequence>MTTQHSSQPAAPAGQPQPATTPAASTAPSPSGGGEPAPEVLVLAATGKTGRRVVPRLRLAGAAVRAASRSSAVRFDWADPATWGPAVSGASAVYLVAPDDPAPVADFVAEAAAAGVERFVVLSGRGLEHCGPGFGQGMAAAERAVRESGRQWAIVRANNFFQNFDEDLWREPLRNGRLALPIGEVTEAFVDADDVADVAVTLLTTPDESLLGRVYEVSGPQGITFGKAVATMARAAGRSIAYTELTPEEYRAELRAAGYPEEAVTALDTLFALHREGHTAEPTDGVRQVLGREPVPFASYVARAASTGVWS</sequence>
<dbReference type="InterPro" id="IPR016040">
    <property type="entry name" value="NAD(P)-bd_dom"/>
</dbReference>
<feature type="region of interest" description="Disordered" evidence="1">
    <location>
        <begin position="1"/>
        <end position="38"/>
    </location>
</feature>
<dbReference type="Gene3D" id="3.90.25.10">
    <property type="entry name" value="UDP-galactose 4-epimerase, domain 1"/>
    <property type="match status" value="1"/>
</dbReference>
<proteinExistence type="predicted"/>
<dbReference type="PANTHER" id="PTHR43162:SF1">
    <property type="entry name" value="PRESTALK A DIFFERENTIATION PROTEIN A"/>
    <property type="match status" value="1"/>
</dbReference>
<comment type="caution">
    <text evidence="3">The sequence shown here is derived from an EMBL/GenBank/DDBJ whole genome shotgun (WGS) entry which is preliminary data.</text>
</comment>
<evidence type="ECO:0000313" key="4">
    <source>
        <dbReference type="Proteomes" id="UP000807371"/>
    </source>
</evidence>
<dbReference type="EMBL" id="JACYXC010000001">
    <property type="protein sequence ID" value="MBH5335576.1"/>
    <property type="molecule type" value="Genomic_DNA"/>
</dbReference>
<dbReference type="Proteomes" id="UP000807371">
    <property type="component" value="Unassembled WGS sequence"/>
</dbReference>
<name>A0ABS0NK61_9ACTN</name>
<evidence type="ECO:0000313" key="3">
    <source>
        <dbReference type="EMBL" id="MBH5335576.1"/>
    </source>
</evidence>
<feature type="domain" description="NAD(P)-binding" evidence="2">
    <location>
        <begin position="45"/>
        <end position="206"/>
    </location>
</feature>
<dbReference type="Gene3D" id="3.40.50.720">
    <property type="entry name" value="NAD(P)-binding Rossmann-like Domain"/>
    <property type="match status" value="1"/>
</dbReference>
<evidence type="ECO:0000259" key="2">
    <source>
        <dbReference type="Pfam" id="PF13460"/>
    </source>
</evidence>
<gene>
    <name evidence="3" type="ORF">IHE55_12505</name>
</gene>
<dbReference type="RefSeq" id="WP_197989108.1">
    <property type="nucleotide sequence ID" value="NZ_JACYXC010000001.1"/>
</dbReference>